<dbReference type="Proteomes" id="UP000031938">
    <property type="component" value="Unassembled WGS sequence"/>
</dbReference>
<dbReference type="InterPro" id="IPR003713">
    <property type="entry name" value="FliS"/>
</dbReference>
<dbReference type="GO" id="GO:0005829">
    <property type="term" value="C:cytosol"/>
    <property type="evidence" value="ECO:0007669"/>
    <property type="project" value="UniProtKB-SubCell"/>
</dbReference>
<evidence type="ECO:0000313" key="8">
    <source>
        <dbReference type="Proteomes" id="UP000031938"/>
    </source>
</evidence>
<sequence length="133" mass="15507">MSVSNPYSKYQNNSVTTASPAELTLMLYNGSLKFMKQAKIEIEKKNFQEKNRLIGRTQDIVHELMVKLDMNVEISKNFLRIYDYINRRLIDANINNDMRALEEAEGLMTDIRDTWKEAIQLNRQKQFGQSGQA</sequence>
<evidence type="ECO:0000256" key="2">
    <source>
        <dbReference type="ARBA" id="ARBA00008787"/>
    </source>
</evidence>
<dbReference type="Pfam" id="PF02561">
    <property type="entry name" value="FliS"/>
    <property type="match status" value="1"/>
</dbReference>
<evidence type="ECO:0000256" key="1">
    <source>
        <dbReference type="ARBA" id="ARBA00004514"/>
    </source>
</evidence>
<keyword evidence="7" id="KW-0282">Flagellum</keyword>
<dbReference type="PATRIC" id="fig|889306.3.peg.1423"/>
<accession>A0A0C2VZZ9</accession>
<dbReference type="OrthoDB" id="1524959at2"/>
<comment type="similarity">
    <text evidence="2 6">Belongs to the FliS family.</text>
</comment>
<evidence type="ECO:0000256" key="6">
    <source>
        <dbReference type="PIRNR" id="PIRNR039090"/>
    </source>
</evidence>
<dbReference type="GO" id="GO:0044780">
    <property type="term" value="P:bacterial-type flagellum assembly"/>
    <property type="evidence" value="ECO:0007669"/>
    <property type="project" value="InterPro"/>
</dbReference>
<keyword evidence="7" id="KW-0969">Cilium</keyword>
<organism evidence="7 8">
    <name type="scientific">Jeotgalibacillus soli</name>
    <dbReference type="NCBI Taxonomy" id="889306"/>
    <lineage>
        <taxon>Bacteria</taxon>
        <taxon>Bacillati</taxon>
        <taxon>Bacillota</taxon>
        <taxon>Bacilli</taxon>
        <taxon>Bacillales</taxon>
        <taxon>Caryophanaceae</taxon>
        <taxon>Jeotgalibacillus</taxon>
    </lineage>
</organism>
<gene>
    <name evidence="7" type="ORF">KP78_14140</name>
</gene>
<dbReference type="Gene3D" id="1.20.120.340">
    <property type="entry name" value="Flagellar protein FliS"/>
    <property type="match status" value="1"/>
</dbReference>
<dbReference type="PIRSF" id="PIRSF039090">
    <property type="entry name" value="Flis"/>
    <property type="match status" value="1"/>
</dbReference>
<evidence type="ECO:0000256" key="3">
    <source>
        <dbReference type="ARBA" id="ARBA00022490"/>
    </source>
</evidence>
<comment type="caution">
    <text evidence="7">The sequence shown here is derived from an EMBL/GenBank/DDBJ whole genome shotgun (WGS) entry which is preliminary data.</text>
</comment>
<keyword evidence="4 6" id="KW-1005">Bacterial flagellum biogenesis</keyword>
<dbReference type="STRING" id="889306.KP78_14140"/>
<name>A0A0C2VZZ9_9BACL</name>
<dbReference type="NCBIfam" id="TIGR00208">
    <property type="entry name" value="fliS"/>
    <property type="match status" value="1"/>
</dbReference>
<protein>
    <recommendedName>
        <fullName evidence="6">Flagellar secretion chaperone FliS</fullName>
    </recommendedName>
</protein>
<comment type="subcellular location">
    <subcellularLocation>
        <location evidence="1 6">Cytoplasm</location>
        <location evidence="1 6">Cytosol</location>
    </subcellularLocation>
</comment>
<keyword evidence="3 6" id="KW-0963">Cytoplasm</keyword>
<keyword evidence="7" id="KW-0966">Cell projection</keyword>
<keyword evidence="8" id="KW-1185">Reference proteome</keyword>
<dbReference type="PANTHER" id="PTHR34773:SF1">
    <property type="entry name" value="FLAGELLAR SECRETION CHAPERONE FLIS"/>
    <property type="match status" value="1"/>
</dbReference>
<dbReference type="PANTHER" id="PTHR34773">
    <property type="entry name" value="FLAGELLAR SECRETION CHAPERONE FLIS"/>
    <property type="match status" value="1"/>
</dbReference>
<evidence type="ECO:0000256" key="5">
    <source>
        <dbReference type="ARBA" id="ARBA00023186"/>
    </source>
</evidence>
<evidence type="ECO:0000256" key="4">
    <source>
        <dbReference type="ARBA" id="ARBA00022795"/>
    </source>
</evidence>
<dbReference type="GO" id="GO:0071973">
    <property type="term" value="P:bacterial-type flagellum-dependent cell motility"/>
    <property type="evidence" value="ECO:0007669"/>
    <property type="project" value="TreeGrafter"/>
</dbReference>
<dbReference type="CDD" id="cd16098">
    <property type="entry name" value="FliS"/>
    <property type="match status" value="1"/>
</dbReference>
<keyword evidence="5" id="KW-0143">Chaperone</keyword>
<proteinExistence type="inferred from homology"/>
<reference evidence="7 8" key="1">
    <citation type="submission" date="2015-01" db="EMBL/GenBank/DDBJ databases">
        <title>Genome sequencing of Jeotgalibacillus soli.</title>
        <authorList>
            <person name="Goh K.M."/>
            <person name="Chan K.-G."/>
            <person name="Yaakop A.S."/>
            <person name="Ee R."/>
            <person name="Gan H.M."/>
            <person name="Chan C.S."/>
        </authorList>
    </citation>
    <scope>NUCLEOTIDE SEQUENCE [LARGE SCALE GENOMIC DNA]</scope>
    <source>
        <strain evidence="7 8">P9</strain>
    </source>
</reference>
<evidence type="ECO:0000313" key="7">
    <source>
        <dbReference type="EMBL" id="KIL49946.1"/>
    </source>
</evidence>
<dbReference type="SUPFAM" id="SSF101116">
    <property type="entry name" value="Flagellar export chaperone FliS"/>
    <property type="match status" value="1"/>
</dbReference>
<dbReference type="EMBL" id="JXRP01000009">
    <property type="protein sequence ID" value="KIL49946.1"/>
    <property type="molecule type" value="Genomic_DNA"/>
</dbReference>
<dbReference type="AlphaFoldDB" id="A0A0C2VZZ9"/>
<dbReference type="InterPro" id="IPR036584">
    <property type="entry name" value="FliS_sf"/>
</dbReference>
<dbReference type="RefSeq" id="WP_041087247.1">
    <property type="nucleotide sequence ID" value="NZ_JXRP01000009.1"/>
</dbReference>